<feature type="transmembrane region" description="Helical" evidence="1">
    <location>
        <begin position="21"/>
        <end position="39"/>
    </location>
</feature>
<evidence type="ECO:0000256" key="1">
    <source>
        <dbReference type="SAM" id="Phobius"/>
    </source>
</evidence>
<accession>A0A2P2R0U7</accession>
<keyword evidence="1" id="KW-0812">Transmembrane</keyword>
<proteinExistence type="predicted"/>
<name>A0A2P2R0U7_RHIMU</name>
<evidence type="ECO:0000313" key="2">
    <source>
        <dbReference type="EMBL" id="MBX72827.1"/>
    </source>
</evidence>
<reference evidence="2" key="1">
    <citation type="submission" date="2018-02" db="EMBL/GenBank/DDBJ databases">
        <title>Rhizophora mucronata_Transcriptome.</title>
        <authorList>
            <person name="Meera S.P."/>
            <person name="Sreeshan A."/>
            <person name="Augustine A."/>
        </authorList>
    </citation>
    <scope>NUCLEOTIDE SEQUENCE</scope>
    <source>
        <tissue evidence="2">Leaf</tissue>
    </source>
</reference>
<keyword evidence="1" id="KW-1133">Transmembrane helix</keyword>
<dbReference type="AlphaFoldDB" id="A0A2P2R0U7"/>
<organism evidence="2">
    <name type="scientific">Rhizophora mucronata</name>
    <name type="common">Asiatic mangrove</name>
    <dbReference type="NCBI Taxonomy" id="61149"/>
    <lineage>
        <taxon>Eukaryota</taxon>
        <taxon>Viridiplantae</taxon>
        <taxon>Streptophyta</taxon>
        <taxon>Embryophyta</taxon>
        <taxon>Tracheophyta</taxon>
        <taxon>Spermatophyta</taxon>
        <taxon>Magnoliopsida</taxon>
        <taxon>eudicotyledons</taxon>
        <taxon>Gunneridae</taxon>
        <taxon>Pentapetalae</taxon>
        <taxon>rosids</taxon>
        <taxon>fabids</taxon>
        <taxon>Malpighiales</taxon>
        <taxon>Rhizophoraceae</taxon>
        <taxon>Rhizophora</taxon>
    </lineage>
</organism>
<protein>
    <submittedName>
        <fullName evidence="2">Uncharacterized protein</fullName>
    </submittedName>
</protein>
<dbReference type="EMBL" id="GGEC01092343">
    <property type="protein sequence ID" value="MBX72827.1"/>
    <property type="molecule type" value="Transcribed_RNA"/>
</dbReference>
<keyword evidence="1" id="KW-0472">Membrane</keyword>
<sequence length="40" mass="4776">MQQVTLMQQVTFLTRISQLKLPVHHMSLSTLFLHSFWLFS</sequence>